<dbReference type="GO" id="GO:0140664">
    <property type="term" value="F:ATP-dependent DNA damage sensor activity"/>
    <property type="evidence" value="ECO:0007669"/>
    <property type="project" value="InterPro"/>
</dbReference>
<accession>A0A251PTI9</accession>
<keyword evidence="4 7" id="KW-0238">DNA-binding</keyword>
<keyword evidence="11" id="KW-1185">Reference proteome</keyword>
<evidence type="ECO:0000313" key="11">
    <source>
        <dbReference type="Proteomes" id="UP000006882"/>
    </source>
</evidence>
<dbReference type="InterPro" id="IPR020588">
    <property type="entry name" value="RecA_ATP-bd"/>
</dbReference>
<evidence type="ECO:0000256" key="3">
    <source>
        <dbReference type="ARBA" id="ARBA00022840"/>
    </source>
</evidence>
<dbReference type="PROSITE" id="PS00321">
    <property type="entry name" value="RECA_1"/>
    <property type="match status" value="1"/>
</dbReference>
<dbReference type="PROSITE" id="PS50163">
    <property type="entry name" value="RECA_3"/>
    <property type="match status" value="1"/>
</dbReference>
<dbReference type="GO" id="GO:0006310">
    <property type="term" value="P:DNA recombination"/>
    <property type="evidence" value="ECO:0007669"/>
    <property type="project" value="UniProtKB-KW"/>
</dbReference>
<dbReference type="InterPro" id="IPR027417">
    <property type="entry name" value="P-loop_NTPase"/>
</dbReference>
<evidence type="ECO:0000259" key="8">
    <source>
        <dbReference type="PROSITE" id="PS50162"/>
    </source>
</evidence>
<dbReference type="InterPro" id="IPR020587">
    <property type="entry name" value="RecA_monomer-monomer_interface"/>
</dbReference>
<dbReference type="SMART" id="SM00382">
    <property type="entry name" value="AAA"/>
    <property type="match status" value="1"/>
</dbReference>
<dbReference type="GO" id="GO:0003697">
    <property type="term" value="F:single-stranded DNA binding"/>
    <property type="evidence" value="ECO:0007669"/>
    <property type="project" value="InterPro"/>
</dbReference>
<dbReference type="GO" id="GO:0006281">
    <property type="term" value="P:DNA repair"/>
    <property type="evidence" value="ECO:0007669"/>
    <property type="project" value="InterPro"/>
</dbReference>
<organism evidence="10 11">
    <name type="scientific">Prunus persica</name>
    <name type="common">Peach</name>
    <name type="synonym">Amygdalus persica</name>
    <dbReference type="NCBI Taxonomy" id="3760"/>
    <lineage>
        <taxon>Eukaryota</taxon>
        <taxon>Viridiplantae</taxon>
        <taxon>Streptophyta</taxon>
        <taxon>Embryophyta</taxon>
        <taxon>Tracheophyta</taxon>
        <taxon>Spermatophyta</taxon>
        <taxon>Magnoliopsida</taxon>
        <taxon>eudicotyledons</taxon>
        <taxon>Gunneridae</taxon>
        <taxon>Pentapetalae</taxon>
        <taxon>rosids</taxon>
        <taxon>fabids</taxon>
        <taxon>Rosales</taxon>
        <taxon>Rosaceae</taxon>
        <taxon>Amygdaloideae</taxon>
        <taxon>Amygdaleae</taxon>
        <taxon>Prunus</taxon>
    </lineage>
</organism>
<dbReference type="InterPro" id="IPR023400">
    <property type="entry name" value="RecA_C_sf"/>
</dbReference>
<dbReference type="Gramene" id="ONI14901">
    <property type="protein sequence ID" value="ONI14901"/>
    <property type="gene ID" value="PRUPE_3G015400"/>
</dbReference>
<dbReference type="PANTHER" id="PTHR45900">
    <property type="entry name" value="RECA"/>
    <property type="match status" value="1"/>
</dbReference>
<keyword evidence="2 6" id="KW-0547">Nucleotide-binding</keyword>
<dbReference type="PROSITE" id="PS50162">
    <property type="entry name" value="RECA_2"/>
    <property type="match status" value="1"/>
</dbReference>
<dbReference type="EMBL" id="CM007653">
    <property type="protein sequence ID" value="ONI14901.1"/>
    <property type="molecule type" value="Genomic_DNA"/>
</dbReference>
<keyword evidence="3 6" id="KW-0067">ATP-binding</keyword>
<dbReference type="SUPFAM" id="SSF54752">
    <property type="entry name" value="RecA protein, C-terminal domain"/>
    <property type="match status" value="1"/>
</dbReference>
<evidence type="ECO:0000256" key="1">
    <source>
        <dbReference type="ARBA" id="ARBA00009391"/>
    </source>
</evidence>
<dbReference type="Gene3D" id="3.40.50.300">
    <property type="entry name" value="P-loop containing nucleotide triphosphate hydrolases"/>
    <property type="match status" value="1"/>
</dbReference>
<evidence type="ECO:0000256" key="5">
    <source>
        <dbReference type="ARBA" id="ARBA00023172"/>
    </source>
</evidence>
<dbReference type="InterPro" id="IPR049261">
    <property type="entry name" value="RecA-like_C"/>
</dbReference>
<sequence>MGLVFRSNSGSMRYFSTHSNSHSHSQCLPSPLLFQSSLLLRFNVHSMAVKPIKRVRCELQAKVNGALSADSDPRFIDRQKALEAAMNDINSSFGKGSVTRLGSAGGALVETFPSGCLTLDLALGGGLPKGRIVEIFGPESSGKTTLALHAIAEKLGGNAMLVDAEHAFDPAYSKALGVDVENLIVCQPDHGEMALEIADRMCRSGAIDLICVDSVSALTPRAEIEGEIGMQQMGLQARLMSQALRKMSGNASKAGCTLIFLNQIRYKIGVYYGNPEVTSGGIALKFFASVRLEIRSTGKIKSVKGDEEIGVRVRVRVQKSKVSRPYKQAEFEIVFGEGVGKLGCILDCAETMDVVVKKGSWYSYGDHRLGQGRDKALQYLRENPLLLDEIEKIVRSMITDGTGQVGTLHTSNLQIPQQDEDDFEDIQ</sequence>
<feature type="domain" description="RecA family profile 1" evidence="8">
    <location>
        <begin position="108"/>
        <end position="264"/>
    </location>
</feature>
<evidence type="ECO:0000259" key="9">
    <source>
        <dbReference type="PROSITE" id="PS50163"/>
    </source>
</evidence>
<gene>
    <name evidence="10" type="ORF">PRUPE_3G015400</name>
</gene>
<keyword evidence="7" id="KW-0227">DNA damage</keyword>
<evidence type="ECO:0000256" key="6">
    <source>
        <dbReference type="RuleBase" id="RU003422"/>
    </source>
</evidence>
<evidence type="ECO:0000256" key="7">
    <source>
        <dbReference type="RuleBase" id="RU004527"/>
    </source>
</evidence>
<dbReference type="Pfam" id="PF21096">
    <property type="entry name" value="RecA_C"/>
    <property type="match status" value="1"/>
</dbReference>
<proteinExistence type="inferred from homology"/>
<keyword evidence="5 7" id="KW-0233">DNA recombination</keyword>
<dbReference type="InterPro" id="IPR013765">
    <property type="entry name" value="DNA_recomb/repair_RecA"/>
</dbReference>
<dbReference type="InterPro" id="IPR003593">
    <property type="entry name" value="AAA+_ATPase"/>
</dbReference>
<protein>
    <submittedName>
        <fullName evidence="10">Uncharacterized protein</fullName>
    </submittedName>
</protein>
<dbReference type="FunFam" id="3.40.50.300:FF:001362">
    <property type="entry name" value="DNA repair protein recA 1 like"/>
    <property type="match status" value="1"/>
</dbReference>
<dbReference type="InterPro" id="IPR020584">
    <property type="entry name" value="DNA_recomb/repair_RecA_CS"/>
</dbReference>
<evidence type="ECO:0000256" key="2">
    <source>
        <dbReference type="ARBA" id="ARBA00022741"/>
    </source>
</evidence>
<comment type="similarity">
    <text evidence="1 6">Belongs to the RecA family.</text>
</comment>
<dbReference type="InterPro" id="IPR049428">
    <property type="entry name" value="RecA-like_N"/>
</dbReference>
<dbReference type="PRINTS" id="PR00142">
    <property type="entry name" value="RECA"/>
</dbReference>
<name>A0A251PTI9_PRUPE</name>
<dbReference type="Proteomes" id="UP000006882">
    <property type="component" value="Chromosome G3"/>
</dbReference>
<dbReference type="CDD" id="cd00983">
    <property type="entry name" value="RecA"/>
    <property type="match status" value="1"/>
</dbReference>
<dbReference type="NCBIfam" id="TIGR02012">
    <property type="entry name" value="tigrfam_recA"/>
    <property type="match status" value="1"/>
</dbReference>
<dbReference type="PANTHER" id="PTHR45900:SF1">
    <property type="entry name" value="MITOCHONDRIAL DNA REPAIR PROTEIN RECA HOMOLOG-RELATED"/>
    <property type="match status" value="1"/>
</dbReference>
<dbReference type="HAMAP" id="MF_00268">
    <property type="entry name" value="RecA"/>
    <property type="match status" value="1"/>
</dbReference>
<feature type="domain" description="RecA family profile 2" evidence="9">
    <location>
        <begin position="269"/>
        <end position="344"/>
    </location>
</feature>
<evidence type="ECO:0000313" key="10">
    <source>
        <dbReference type="EMBL" id="ONI14901.1"/>
    </source>
</evidence>
<dbReference type="Pfam" id="PF00154">
    <property type="entry name" value="RecA_N"/>
    <property type="match status" value="1"/>
</dbReference>
<reference evidence="10 11" key="1">
    <citation type="journal article" date="2013" name="Nat. Genet.">
        <title>The high-quality draft genome of peach (Prunus persica) identifies unique patterns of genetic diversity, domestication and genome evolution.</title>
        <authorList>
            <consortium name="International Peach Genome Initiative"/>
            <person name="Verde I."/>
            <person name="Abbott A.G."/>
            <person name="Scalabrin S."/>
            <person name="Jung S."/>
            <person name="Shu S."/>
            <person name="Marroni F."/>
            <person name="Zhebentyayeva T."/>
            <person name="Dettori M.T."/>
            <person name="Grimwood J."/>
            <person name="Cattonaro F."/>
            <person name="Zuccolo A."/>
            <person name="Rossini L."/>
            <person name="Jenkins J."/>
            <person name="Vendramin E."/>
            <person name="Meisel L.A."/>
            <person name="Decroocq V."/>
            <person name="Sosinski B."/>
            <person name="Prochnik S."/>
            <person name="Mitros T."/>
            <person name="Policriti A."/>
            <person name="Cipriani G."/>
            <person name="Dondini L."/>
            <person name="Ficklin S."/>
            <person name="Goodstein D.M."/>
            <person name="Xuan P."/>
            <person name="Del Fabbro C."/>
            <person name="Aramini V."/>
            <person name="Copetti D."/>
            <person name="Gonzalez S."/>
            <person name="Horner D.S."/>
            <person name="Falchi R."/>
            <person name="Lucas S."/>
            <person name="Mica E."/>
            <person name="Maldonado J."/>
            <person name="Lazzari B."/>
            <person name="Bielenberg D."/>
            <person name="Pirona R."/>
            <person name="Miculan M."/>
            <person name="Barakat A."/>
            <person name="Testolin R."/>
            <person name="Stella A."/>
            <person name="Tartarini S."/>
            <person name="Tonutti P."/>
            <person name="Arus P."/>
            <person name="Orellana A."/>
            <person name="Wells C."/>
            <person name="Main D."/>
            <person name="Vizzotto G."/>
            <person name="Silva H."/>
            <person name="Salamini F."/>
            <person name="Schmutz J."/>
            <person name="Morgante M."/>
            <person name="Rokhsar D.S."/>
        </authorList>
    </citation>
    <scope>NUCLEOTIDE SEQUENCE [LARGE SCALE GENOMIC DNA]</scope>
    <source>
        <strain evidence="11">cv. Nemared</strain>
    </source>
</reference>
<dbReference type="GO" id="GO:0005524">
    <property type="term" value="F:ATP binding"/>
    <property type="evidence" value="ECO:0007669"/>
    <property type="project" value="UniProtKB-KW"/>
</dbReference>
<dbReference type="SUPFAM" id="SSF52540">
    <property type="entry name" value="P-loop containing nucleoside triphosphate hydrolases"/>
    <property type="match status" value="1"/>
</dbReference>
<dbReference type="AlphaFoldDB" id="A0A251PTI9"/>
<evidence type="ECO:0000256" key="4">
    <source>
        <dbReference type="ARBA" id="ARBA00023125"/>
    </source>
</evidence>